<dbReference type="Gene3D" id="3.10.450.50">
    <property type="match status" value="1"/>
</dbReference>
<accession>A0A369W3N4</accession>
<organism evidence="2 3">
    <name type="scientific">Pelagibacterium lacus</name>
    <dbReference type="NCBI Taxonomy" id="2282655"/>
    <lineage>
        <taxon>Bacteria</taxon>
        <taxon>Pseudomonadati</taxon>
        <taxon>Pseudomonadota</taxon>
        <taxon>Alphaproteobacteria</taxon>
        <taxon>Hyphomicrobiales</taxon>
        <taxon>Devosiaceae</taxon>
        <taxon>Pelagibacterium</taxon>
    </lineage>
</organism>
<evidence type="ECO:0000313" key="3">
    <source>
        <dbReference type="Proteomes" id="UP000253759"/>
    </source>
</evidence>
<dbReference type="EMBL" id="QQNH01000030">
    <property type="protein sequence ID" value="RDE07882.1"/>
    <property type="molecule type" value="Genomic_DNA"/>
</dbReference>
<reference evidence="3" key="1">
    <citation type="submission" date="2018-07" db="EMBL/GenBank/DDBJ databases">
        <authorList>
            <person name="Liu B.-T."/>
            <person name="Du Z."/>
        </authorList>
    </citation>
    <scope>NUCLEOTIDE SEQUENCE [LARGE SCALE GENOMIC DNA]</scope>
    <source>
        <strain evidence="3">XYN52</strain>
    </source>
</reference>
<dbReference type="OrthoDB" id="1492465at2"/>
<protein>
    <submittedName>
        <fullName evidence="2">Nuclear transport factor 2 family protein</fullName>
    </submittedName>
</protein>
<gene>
    <name evidence="2" type="ORF">DVH29_14365</name>
</gene>
<dbReference type="InterPro" id="IPR037401">
    <property type="entry name" value="SnoaL-like"/>
</dbReference>
<evidence type="ECO:0000313" key="2">
    <source>
        <dbReference type="EMBL" id="RDE07882.1"/>
    </source>
</evidence>
<sequence>MTLINAEPLPIEDERQILRLYALYCHTFNHGDAQDFVDLFTPEAGFVKLNTGVKEFGSLGTPKGDAHGHAELLDLALGRRELFKGLVRHQQTDMVICSGESEDVAWGKSFILVTDWRDGPGRLAAVGDCTASFARTSAGWRFSRIELSTLPRPGAVANSSPGND</sequence>
<dbReference type="AlphaFoldDB" id="A0A369W3N4"/>
<name>A0A369W3N4_9HYPH</name>
<feature type="domain" description="SnoaL-like" evidence="1">
    <location>
        <begin position="11"/>
        <end position="144"/>
    </location>
</feature>
<keyword evidence="3" id="KW-1185">Reference proteome</keyword>
<dbReference type="SUPFAM" id="SSF54427">
    <property type="entry name" value="NTF2-like"/>
    <property type="match status" value="1"/>
</dbReference>
<comment type="caution">
    <text evidence="2">The sequence shown here is derived from an EMBL/GenBank/DDBJ whole genome shotgun (WGS) entry which is preliminary data.</text>
</comment>
<dbReference type="InterPro" id="IPR032710">
    <property type="entry name" value="NTF2-like_dom_sf"/>
</dbReference>
<dbReference type="RefSeq" id="WP_114646886.1">
    <property type="nucleotide sequence ID" value="NZ_QQNH01000030.1"/>
</dbReference>
<proteinExistence type="predicted"/>
<evidence type="ECO:0000259" key="1">
    <source>
        <dbReference type="Pfam" id="PF13577"/>
    </source>
</evidence>
<dbReference type="Pfam" id="PF13577">
    <property type="entry name" value="SnoaL_4"/>
    <property type="match status" value="1"/>
</dbReference>
<dbReference type="Proteomes" id="UP000253759">
    <property type="component" value="Unassembled WGS sequence"/>
</dbReference>